<keyword evidence="1" id="KW-0472">Membrane</keyword>
<evidence type="ECO:0000313" key="2">
    <source>
        <dbReference type="EMBL" id="QSR27763.1"/>
    </source>
</evidence>
<dbReference type="Proteomes" id="UP000662818">
    <property type="component" value="Chromosome"/>
</dbReference>
<dbReference type="PANTHER" id="PTHR32251">
    <property type="entry name" value="3-OXO-5-ALPHA-STEROID 4-DEHYDROGENASE"/>
    <property type="match status" value="1"/>
</dbReference>
<dbReference type="InterPro" id="IPR010721">
    <property type="entry name" value="UstE-like"/>
</dbReference>
<feature type="transmembrane region" description="Helical" evidence="1">
    <location>
        <begin position="136"/>
        <end position="159"/>
    </location>
</feature>
<accession>A0ABX7PPN3</accession>
<dbReference type="RefSeq" id="WP_207006613.1">
    <property type="nucleotide sequence ID" value="NZ_CP022295.1"/>
</dbReference>
<keyword evidence="1" id="KW-1133">Transmembrane helix</keyword>
<evidence type="ECO:0008006" key="4">
    <source>
        <dbReference type="Google" id="ProtNLM"/>
    </source>
</evidence>
<feature type="transmembrane region" description="Helical" evidence="1">
    <location>
        <begin position="33"/>
        <end position="52"/>
    </location>
</feature>
<feature type="transmembrane region" description="Helical" evidence="1">
    <location>
        <begin position="7"/>
        <end position="27"/>
    </location>
</feature>
<feature type="transmembrane region" description="Helical" evidence="1">
    <location>
        <begin position="64"/>
        <end position="81"/>
    </location>
</feature>
<feature type="transmembrane region" description="Helical" evidence="1">
    <location>
        <begin position="171"/>
        <end position="190"/>
    </location>
</feature>
<reference evidence="2 3" key="1">
    <citation type="submission" date="2017-06" db="EMBL/GenBank/DDBJ databases">
        <title>Complete Genome Sequence of the Soil Carbazole-Degrading Bacterium Nocardioides aromaticivorans IC177.</title>
        <authorList>
            <person name="Vejarano F."/>
            <person name="Suzuki-Minakuchi C."/>
            <person name="Ohtsubo Y."/>
            <person name="Tsuda M."/>
            <person name="Okada K."/>
            <person name="Nojiri H."/>
        </authorList>
    </citation>
    <scope>NUCLEOTIDE SEQUENCE [LARGE SCALE GENOMIC DNA]</scope>
    <source>
        <strain evidence="2 3">IC177</strain>
    </source>
</reference>
<organism evidence="2 3">
    <name type="scientific">Nocardioides aromaticivorans</name>
    <dbReference type="NCBI Taxonomy" id="200618"/>
    <lineage>
        <taxon>Bacteria</taxon>
        <taxon>Bacillati</taxon>
        <taxon>Actinomycetota</taxon>
        <taxon>Actinomycetes</taxon>
        <taxon>Propionibacteriales</taxon>
        <taxon>Nocardioidaceae</taxon>
        <taxon>Nocardioides</taxon>
    </lineage>
</organism>
<proteinExistence type="predicted"/>
<dbReference type="Gene3D" id="1.20.120.1630">
    <property type="match status" value="1"/>
</dbReference>
<keyword evidence="1" id="KW-0812">Transmembrane</keyword>
<keyword evidence="3" id="KW-1185">Reference proteome</keyword>
<name>A0ABX7PPN3_9ACTN</name>
<dbReference type="PANTHER" id="PTHR32251:SF23">
    <property type="entry name" value="3-OXO-5-ALPHA-STEROID 4-DEHYDROGENASE (DUF1295)"/>
    <property type="match status" value="1"/>
</dbReference>
<dbReference type="PROSITE" id="PS50244">
    <property type="entry name" value="S5A_REDUCTASE"/>
    <property type="match status" value="1"/>
</dbReference>
<protein>
    <recommendedName>
        <fullName evidence="4">Steroid 5-alpha reductase C-terminal domain-containing protein</fullName>
    </recommendedName>
</protein>
<dbReference type="EMBL" id="CP022295">
    <property type="protein sequence ID" value="QSR27763.1"/>
    <property type="molecule type" value="Genomic_DNA"/>
</dbReference>
<evidence type="ECO:0000313" key="3">
    <source>
        <dbReference type="Proteomes" id="UP000662818"/>
    </source>
</evidence>
<evidence type="ECO:0000256" key="1">
    <source>
        <dbReference type="SAM" id="Phobius"/>
    </source>
</evidence>
<gene>
    <name evidence="2" type="ORF">CFH99_19250</name>
</gene>
<feature type="transmembrane region" description="Helical" evidence="1">
    <location>
        <begin position="220"/>
        <end position="236"/>
    </location>
</feature>
<dbReference type="Pfam" id="PF06966">
    <property type="entry name" value="DUF1295"/>
    <property type="match status" value="1"/>
</dbReference>
<sequence>MSKTASLARVGIAYLIAFGAATLWLLAGPDTEWLWLDGLIADLIATLLVFVASRVLHNSSCYDPYWSVLPPFLVGFWLLAARDVAGVDDGRTVLLVVVVAVWAVRLTGNWLHDWPGLHHEDFRYPGVRERAGRFELLADLVGIHLVPTLIVFLGLVPAYAVLARPGEPVNWLDAVATVTGIGAAMLQLVADAQMREFIRNRQPGQAMESGLWAWSRHPNYFGEVAFWWSLALFGIAGAPGDWWWLVVGGVAMTVMFQAASIPMMEKRSLERRPTYQDIIDRVPRLVPRPPRRRPAA</sequence>